<dbReference type="HOGENOM" id="CLU_719761_0_0_1"/>
<evidence type="ECO:0000256" key="1">
    <source>
        <dbReference type="ARBA" id="ARBA00009207"/>
    </source>
</evidence>
<feature type="region of interest" description="Disordered" evidence="2">
    <location>
        <begin position="291"/>
        <end position="384"/>
    </location>
</feature>
<dbReference type="GO" id="GO:0019888">
    <property type="term" value="F:protein phosphatase regulator activity"/>
    <property type="evidence" value="ECO:0007669"/>
    <property type="project" value="InterPro"/>
</dbReference>
<comment type="similarity">
    <text evidence="1">Belongs to the PPP4R2 family.</text>
</comment>
<evidence type="ECO:0000313" key="3">
    <source>
        <dbReference type="EMBL" id="EGG04314.1"/>
    </source>
</evidence>
<dbReference type="PANTHER" id="PTHR16487">
    <property type="entry name" value="PPP4R2-RELATED PROTEIN"/>
    <property type="match status" value="1"/>
</dbReference>
<gene>
    <name evidence="3" type="ORF">MELLADRAFT_65007</name>
</gene>
<dbReference type="Pfam" id="PF09184">
    <property type="entry name" value="PPP4R2"/>
    <property type="match status" value="1"/>
</dbReference>
<protein>
    <submittedName>
        <fullName evidence="3">Uncharacterized protein</fullName>
    </submittedName>
</protein>
<feature type="compositionally biased region" description="Polar residues" evidence="2">
    <location>
        <begin position="296"/>
        <end position="307"/>
    </location>
</feature>
<dbReference type="KEGG" id="mlr:MELLADRAFT_65007"/>
<reference evidence="4" key="1">
    <citation type="journal article" date="2011" name="Proc. Natl. Acad. Sci. U.S.A.">
        <title>Obligate biotrophy features unraveled by the genomic analysis of rust fungi.</title>
        <authorList>
            <person name="Duplessis S."/>
            <person name="Cuomo C.A."/>
            <person name="Lin Y.-C."/>
            <person name="Aerts A."/>
            <person name="Tisserant E."/>
            <person name="Veneault-Fourrey C."/>
            <person name="Joly D.L."/>
            <person name="Hacquard S."/>
            <person name="Amselem J."/>
            <person name="Cantarel B.L."/>
            <person name="Chiu R."/>
            <person name="Coutinho P.M."/>
            <person name="Feau N."/>
            <person name="Field M."/>
            <person name="Frey P."/>
            <person name="Gelhaye E."/>
            <person name="Goldberg J."/>
            <person name="Grabherr M.G."/>
            <person name="Kodira C.D."/>
            <person name="Kohler A."/>
            <person name="Kuees U."/>
            <person name="Lindquist E.A."/>
            <person name="Lucas S.M."/>
            <person name="Mago R."/>
            <person name="Mauceli E."/>
            <person name="Morin E."/>
            <person name="Murat C."/>
            <person name="Pangilinan J.L."/>
            <person name="Park R."/>
            <person name="Pearson M."/>
            <person name="Quesneville H."/>
            <person name="Rouhier N."/>
            <person name="Sakthikumar S."/>
            <person name="Salamov A.A."/>
            <person name="Schmutz J."/>
            <person name="Selles B."/>
            <person name="Shapiro H."/>
            <person name="Tanguay P."/>
            <person name="Tuskan G.A."/>
            <person name="Henrissat B."/>
            <person name="Van de Peer Y."/>
            <person name="Rouze P."/>
            <person name="Ellis J.G."/>
            <person name="Dodds P.N."/>
            <person name="Schein J.E."/>
            <person name="Zhong S."/>
            <person name="Hamelin R.C."/>
            <person name="Grigoriev I.V."/>
            <person name="Szabo L.J."/>
            <person name="Martin F."/>
        </authorList>
    </citation>
    <scope>NUCLEOTIDE SEQUENCE [LARGE SCALE GENOMIC DNA]</scope>
    <source>
        <strain evidence="4">98AG31 / pathotype 3-4-7</strain>
    </source>
</reference>
<dbReference type="GeneID" id="18930356"/>
<dbReference type="RefSeq" id="XP_007412443.1">
    <property type="nucleotide sequence ID" value="XM_007412381.1"/>
</dbReference>
<dbReference type="GO" id="GO:0005737">
    <property type="term" value="C:cytoplasm"/>
    <property type="evidence" value="ECO:0007669"/>
    <property type="project" value="TreeGrafter"/>
</dbReference>
<dbReference type="EMBL" id="GL883119">
    <property type="protein sequence ID" value="EGG04314.1"/>
    <property type="molecule type" value="Genomic_DNA"/>
</dbReference>
<dbReference type="GO" id="GO:0005634">
    <property type="term" value="C:nucleus"/>
    <property type="evidence" value="ECO:0007669"/>
    <property type="project" value="TreeGrafter"/>
</dbReference>
<keyword evidence="4" id="KW-1185">Reference proteome</keyword>
<name>F4RTM2_MELLP</name>
<dbReference type="Proteomes" id="UP000001072">
    <property type="component" value="Unassembled WGS sequence"/>
</dbReference>
<feature type="compositionally biased region" description="Low complexity" evidence="2">
    <location>
        <begin position="240"/>
        <end position="254"/>
    </location>
</feature>
<dbReference type="STRING" id="747676.F4RTM2"/>
<dbReference type="VEuPathDB" id="FungiDB:MELLADRAFT_65007"/>
<dbReference type="InterPro" id="IPR015267">
    <property type="entry name" value="PPP4R2"/>
</dbReference>
<accession>F4RTM2</accession>
<dbReference type="AlphaFoldDB" id="F4RTM2"/>
<feature type="region of interest" description="Disordered" evidence="2">
    <location>
        <begin position="224"/>
        <end position="275"/>
    </location>
</feature>
<dbReference type="eggNOG" id="ENOG502QYC1">
    <property type="taxonomic scope" value="Eukaryota"/>
</dbReference>
<organism evidence="4">
    <name type="scientific">Melampsora larici-populina (strain 98AG31 / pathotype 3-4-7)</name>
    <name type="common">Poplar leaf rust fungus</name>
    <dbReference type="NCBI Taxonomy" id="747676"/>
    <lineage>
        <taxon>Eukaryota</taxon>
        <taxon>Fungi</taxon>
        <taxon>Dikarya</taxon>
        <taxon>Basidiomycota</taxon>
        <taxon>Pucciniomycotina</taxon>
        <taxon>Pucciniomycetes</taxon>
        <taxon>Pucciniales</taxon>
        <taxon>Melampsoraceae</taxon>
        <taxon>Melampsora</taxon>
    </lineage>
</organism>
<proteinExistence type="inferred from homology"/>
<feature type="compositionally biased region" description="Polar residues" evidence="2">
    <location>
        <begin position="230"/>
        <end position="239"/>
    </location>
</feature>
<dbReference type="InParanoid" id="F4RTM2"/>
<dbReference type="GO" id="GO:0030289">
    <property type="term" value="C:protein phosphatase 4 complex"/>
    <property type="evidence" value="ECO:0007669"/>
    <property type="project" value="InterPro"/>
</dbReference>
<feature type="compositionally biased region" description="Polar residues" evidence="2">
    <location>
        <begin position="356"/>
        <end position="368"/>
    </location>
</feature>
<dbReference type="PANTHER" id="PTHR16487:SF0">
    <property type="entry name" value="PROTEIN PHOSPHATASE 4 REGULATORY SUBUNIT 2-RELATED"/>
    <property type="match status" value="1"/>
</dbReference>
<dbReference type="OrthoDB" id="341898at2759"/>
<evidence type="ECO:0000313" key="4">
    <source>
        <dbReference type="Proteomes" id="UP000001072"/>
    </source>
</evidence>
<evidence type="ECO:0000256" key="2">
    <source>
        <dbReference type="SAM" id="MobiDB-lite"/>
    </source>
</evidence>
<sequence length="384" mass="43126">MAINQQELQSQTINGHSDLNPIAISEIDSVLSMEVKIDQLDDFVWEEEYQEILNSFTSTGLPNPKHSQINSTLILKIILSNLKLIIQNYLRFGERILIDAKDEVGHHSGNWNPNDTQNNLNQITTNLLNFSSQSTDQESINNRHLNQLSIEEFNRIQNIPFTIQRLSELVSVPQLRPTPNDPKLGIHPHYLTLPKYLRAIQRVLSVTSPITYYSINTFTLPDLTEPEPNPTNLLNGSQISSNLNGDLNSSNMMNPTVRPTAIRQRRPSTSTPITPVLSPIQWLINAPLVTADPSRSRQSSPLISLSPTDERPITPPLGTHPISLKHNDHLNSGPRIDEVDMGNGNGDEMLDDPVELSNTDSGHQNSNNEKIDEDDQMKENDLKE</sequence>